<dbReference type="EMBL" id="QMDX01000003">
    <property type="protein sequence ID" value="TSD14695.1"/>
    <property type="molecule type" value="Genomic_DNA"/>
</dbReference>
<dbReference type="Gene3D" id="1.10.10.10">
    <property type="entry name" value="Winged helix-like DNA-binding domain superfamily/Winged helix DNA-binding domain"/>
    <property type="match status" value="2"/>
</dbReference>
<feature type="domain" description="HTH arsR-type" evidence="1">
    <location>
        <begin position="73"/>
        <end position="152"/>
    </location>
</feature>
<dbReference type="Proteomes" id="UP000319894">
    <property type="component" value="Unassembled WGS sequence"/>
</dbReference>
<proteinExistence type="predicted"/>
<dbReference type="SUPFAM" id="SSF46785">
    <property type="entry name" value="Winged helix' DNA-binding domain"/>
    <property type="match status" value="2"/>
</dbReference>
<dbReference type="PANTHER" id="PTHR36216:SF1">
    <property type="entry name" value="HTH ARSR-TYPE DOMAIN-CONTAINING PROTEIN"/>
    <property type="match status" value="1"/>
</dbReference>
<gene>
    <name evidence="2" type="ORF">DP107_06865</name>
</gene>
<dbReference type="RefSeq" id="WP_144261414.1">
    <property type="nucleotide sequence ID" value="NZ_QMDX01000003.1"/>
</dbReference>
<dbReference type="GO" id="GO:0003700">
    <property type="term" value="F:DNA-binding transcription factor activity"/>
    <property type="evidence" value="ECO:0007669"/>
    <property type="project" value="InterPro"/>
</dbReference>
<evidence type="ECO:0000259" key="1">
    <source>
        <dbReference type="SMART" id="SM00418"/>
    </source>
</evidence>
<dbReference type="OrthoDB" id="28610at2157"/>
<dbReference type="AlphaFoldDB" id="A0A554NBG1"/>
<dbReference type="PANTHER" id="PTHR36216">
    <property type="entry name" value="TRANSCRIPTIONAL REGULATOR, TRMB"/>
    <property type="match status" value="1"/>
</dbReference>
<comment type="caution">
    <text evidence="2">The sequence shown here is derived from an EMBL/GenBank/DDBJ whole genome shotgun (WGS) entry which is preliminary data.</text>
</comment>
<evidence type="ECO:0000313" key="2">
    <source>
        <dbReference type="EMBL" id="TSD14695.1"/>
    </source>
</evidence>
<dbReference type="SMART" id="SM00418">
    <property type="entry name" value="HTH_ARSR"/>
    <property type="match status" value="1"/>
</dbReference>
<dbReference type="InterPro" id="IPR001845">
    <property type="entry name" value="HTH_ArsR_DNA-bd_dom"/>
</dbReference>
<dbReference type="InterPro" id="IPR056504">
    <property type="entry name" value="HTH_HVO_0163_N"/>
</dbReference>
<accession>A0A554NBG1</accession>
<dbReference type="Pfam" id="PF12840">
    <property type="entry name" value="HTH_20"/>
    <property type="match status" value="1"/>
</dbReference>
<reference evidence="2 3" key="1">
    <citation type="submission" date="2018-06" db="EMBL/GenBank/DDBJ databases">
        <title>Natronomonas sp. F16-60 a new haloarchaeon isolated from a solar saltern of Isla Cristina, Huelva, Spain.</title>
        <authorList>
            <person name="Duran-Viseras A."/>
            <person name="Sanchez-Porro C."/>
            <person name="Ventosa A."/>
        </authorList>
    </citation>
    <scope>NUCLEOTIDE SEQUENCE [LARGE SCALE GENOMIC DNA]</scope>
    <source>
        <strain evidence="2 3">F16-60</strain>
    </source>
</reference>
<dbReference type="InParanoid" id="A0A554NBG1"/>
<protein>
    <submittedName>
        <fullName evidence="2">ArsR family transcriptional regulator</fullName>
    </submittedName>
</protein>
<evidence type="ECO:0000313" key="3">
    <source>
        <dbReference type="Proteomes" id="UP000319894"/>
    </source>
</evidence>
<dbReference type="InterPro" id="IPR036390">
    <property type="entry name" value="WH_DNA-bd_sf"/>
</dbReference>
<dbReference type="InterPro" id="IPR011991">
    <property type="entry name" value="ArsR-like_HTH"/>
</dbReference>
<keyword evidence="3" id="KW-1185">Reference proteome</keyword>
<name>A0A554NBG1_9EURY</name>
<sequence length="173" mass="19401">MTEAENATRRTIHDRIRERPGVHVNALVRDLDLAPGQVQYHLRRLDRAGRVVGDELFGRTHYYTPEFDGWERGALALLHRETSADIVAELLAAGPLPAGETAERVGIARSTCSWHTGRLAEAEVVRTTRDGNRVLLSVAEPERTARLLGRVDPSLPERLVDRFTRLFDSMVAE</sequence>
<dbReference type="CDD" id="cd00090">
    <property type="entry name" value="HTH_ARSR"/>
    <property type="match status" value="1"/>
</dbReference>
<organism evidence="2 3">
    <name type="scientific">Haloglomus irregulare</name>
    <dbReference type="NCBI Taxonomy" id="2234134"/>
    <lineage>
        <taxon>Archaea</taxon>
        <taxon>Methanobacteriati</taxon>
        <taxon>Methanobacteriota</taxon>
        <taxon>Stenosarchaea group</taxon>
        <taxon>Halobacteria</taxon>
        <taxon>Halobacteriales</taxon>
        <taxon>Natronomonadaceae</taxon>
        <taxon>Haloglomus</taxon>
    </lineage>
</organism>
<dbReference type="Pfam" id="PF24266">
    <property type="entry name" value="HTH_HVO_0163_N"/>
    <property type="match status" value="1"/>
</dbReference>
<dbReference type="InterPro" id="IPR036388">
    <property type="entry name" value="WH-like_DNA-bd_sf"/>
</dbReference>